<dbReference type="OrthoDB" id="202203at2759"/>
<evidence type="ECO:0000313" key="3">
    <source>
        <dbReference type="Proteomes" id="UP000193648"/>
    </source>
</evidence>
<dbReference type="SUPFAM" id="SSF51905">
    <property type="entry name" value="FAD/NAD(P)-binding domain"/>
    <property type="match status" value="1"/>
</dbReference>
<dbReference type="Gene3D" id="3.50.50.100">
    <property type="match status" value="1"/>
</dbReference>
<proteinExistence type="predicted"/>
<dbReference type="PRINTS" id="PR00368">
    <property type="entry name" value="FADPNR"/>
</dbReference>
<sequence length="372" mass="42040">MIAKKSLPSTHRVIIIEKHSHFHYMFAFPRACVISGWENELFVPYTKFFESPEQGQVIQAVATGISKTHVELDRAIEGFGTNIEYDYLIYATGARHPEPGNLNDHDTKKGAIQRIKDMQAKIQKATKILLIGGGAVGLELAVEIREHYPEKEVTLVHSRDRYMPSYKLKMHEKTVEILDQFGVTRIMSDRAIIPEGGFKDDFQMIKVVTKNGKEIECDLQILCTGMTPQSDMLGKLSPSSINLANKLIKTKPTLQIIDDEFPNIYTAGDVADLEDVKTGGAAWRQGEVCMRNICKMIETPKVQTKDLIVHKPMAPQIMLYYGLAKGVAQLKIFVLFVTAWDFLLKRFFSYNIHATRSWSWLGTTLSPETADD</sequence>
<name>A0A1Y2G4Y7_9FUNG</name>
<feature type="domain" description="FAD/NAD(P)-binding" evidence="1">
    <location>
        <begin position="64"/>
        <end position="285"/>
    </location>
</feature>
<dbReference type="GO" id="GO:0050660">
    <property type="term" value="F:flavin adenine dinucleotide binding"/>
    <property type="evidence" value="ECO:0007669"/>
    <property type="project" value="TreeGrafter"/>
</dbReference>
<dbReference type="GeneID" id="33563056"/>
<dbReference type="PRINTS" id="PR00411">
    <property type="entry name" value="PNDRDTASEI"/>
</dbReference>
<dbReference type="EMBL" id="MCFF01000095">
    <property type="protein sequence ID" value="ORY93665.1"/>
    <property type="molecule type" value="Genomic_DNA"/>
</dbReference>
<evidence type="ECO:0000259" key="1">
    <source>
        <dbReference type="Pfam" id="PF07992"/>
    </source>
</evidence>
<dbReference type="Proteomes" id="UP000193648">
    <property type="component" value="Unassembled WGS sequence"/>
</dbReference>
<dbReference type="Pfam" id="PF07992">
    <property type="entry name" value="Pyr_redox_2"/>
    <property type="match status" value="1"/>
</dbReference>
<dbReference type="GO" id="GO:0004174">
    <property type="term" value="F:electron-transferring-flavoprotein dehydrogenase activity"/>
    <property type="evidence" value="ECO:0007669"/>
    <property type="project" value="TreeGrafter"/>
</dbReference>
<dbReference type="PANTHER" id="PTHR43735:SF11">
    <property type="entry name" value="HYPOTHETICAL OXIDOREDUCTASE (EUROFUNG)"/>
    <property type="match status" value="1"/>
</dbReference>
<dbReference type="InterPro" id="IPR036188">
    <property type="entry name" value="FAD/NAD-bd_sf"/>
</dbReference>
<reference evidence="2 3" key="1">
    <citation type="submission" date="2016-07" db="EMBL/GenBank/DDBJ databases">
        <title>Pervasive Adenine N6-methylation of Active Genes in Fungi.</title>
        <authorList>
            <consortium name="DOE Joint Genome Institute"/>
            <person name="Mondo S.J."/>
            <person name="Dannebaum R.O."/>
            <person name="Kuo R.C."/>
            <person name="Labutti K."/>
            <person name="Haridas S."/>
            <person name="Kuo A."/>
            <person name="Salamov A."/>
            <person name="Ahrendt S.R."/>
            <person name="Lipzen A."/>
            <person name="Sullivan W."/>
            <person name="Andreopoulos W.B."/>
            <person name="Clum A."/>
            <person name="Lindquist E."/>
            <person name="Daum C."/>
            <person name="Ramamoorthy G.K."/>
            <person name="Gryganskyi A."/>
            <person name="Culley D."/>
            <person name="Magnuson J.K."/>
            <person name="James T.Y."/>
            <person name="O'Malley M.A."/>
            <person name="Stajich J.E."/>
            <person name="Spatafora J.W."/>
            <person name="Visel A."/>
            <person name="Grigoriev I.V."/>
        </authorList>
    </citation>
    <scope>NUCLEOTIDE SEQUENCE [LARGE SCALE GENOMIC DNA]</scope>
    <source>
        <strain evidence="2 3">NRRL 3116</strain>
    </source>
</reference>
<accession>A0A1Y2G4Y7</accession>
<comment type="caution">
    <text evidence="2">The sequence shown here is derived from an EMBL/GenBank/DDBJ whole genome shotgun (WGS) entry which is preliminary data.</text>
</comment>
<organism evidence="2 3">
    <name type="scientific">Lobosporangium transversale</name>
    <dbReference type="NCBI Taxonomy" id="64571"/>
    <lineage>
        <taxon>Eukaryota</taxon>
        <taxon>Fungi</taxon>
        <taxon>Fungi incertae sedis</taxon>
        <taxon>Mucoromycota</taxon>
        <taxon>Mortierellomycotina</taxon>
        <taxon>Mortierellomycetes</taxon>
        <taxon>Mortierellales</taxon>
        <taxon>Mortierellaceae</taxon>
        <taxon>Lobosporangium</taxon>
    </lineage>
</organism>
<dbReference type="STRING" id="64571.A0A1Y2G4Y7"/>
<evidence type="ECO:0000313" key="2">
    <source>
        <dbReference type="EMBL" id="ORY93665.1"/>
    </source>
</evidence>
<dbReference type="InterPro" id="IPR023753">
    <property type="entry name" value="FAD/NAD-binding_dom"/>
</dbReference>
<dbReference type="InParanoid" id="A0A1Y2G4Y7"/>
<dbReference type="GO" id="GO:0005737">
    <property type="term" value="C:cytoplasm"/>
    <property type="evidence" value="ECO:0007669"/>
    <property type="project" value="TreeGrafter"/>
</dbReference>
<dbReference type="AlphaFoldDB" id="A0A1Y2G4Y7"/>
<dbReference type="PANTHER" id="PTHR43735">
    <property type="entry name" value="APOPTOSIS-INDUCING FACTOR 1"/>
    <property type="match status" value="1"/>
</dbReference>
<gene>
    <name evidence="2" type="ORF">BCR41DRAFT_315508</name>
</gene>
<dbReference type="RefSeq" id="XP_021875160.1">
    <property type="nucleotide sequence ID" value="XM_022021212.1"/>
</dbReference>
<protein>
    <recommendedName>
        <fullName evidence="1">FAD/NAD(P)-binding domain-containing protein</fullName>
    </recommendedName>
</protein>
<keyword evidence="3" id="KW-1185">Reference proteome</keyword>